<dbReference type="Pfam" id="PF00118">
    <property type="entry name" value="Cpn60_TCP1"/>
    <property type="match status" value="1"/>
</dbReference>
<protein>
    <submittedName>
        <fullName evidence="6">TCP-1/cpn60 chaperonin family protein</fullName>
    </submittedName>
</protein>
<comment type="similarity">
    <text evidence="2">Belongs to the TCP-1 chaperonin family.</text>
</comment>
<evidence type="ECO:0000256" key="3">
    <source>
        <dbReference type="ARBA" id="ARBA00022741"/>
    </source>
</evidence>
<dbReference type="SUPFAM" id="SSF52029">
    <property type="entry name" value="GroEL apical domain-like"/>
    <property type="match status" value="1"/>
</dbReference>
<keyword evidence="3" id="KW-0547">Nucleotide-binding</keyword>
<reference evidence="6 7" key="1">
    <citation type="submission" date="2023-07" db="EMBL/GenBank/DDBJ databases">
        <title>The novel representative of Negativicutes class, Anaeroselena agilis gen. nov. sp. nov.</title>
        <authorList>
            <person name="Prokofeva M.I."/>
            <person name="Elcheninov A.G."/>
            <person name="Klyukina A."/>
            <person name="Kublanov I.V."/>
            <person name="Frolov E.N."/>
            <person name="Podosokorskaya O.A."/>
        </authorList>
    </citation>
    <scope>NUCLEOTIDE SEQUENCE [LARGE SCALE GENOMIC DNA]</scope>
    <source>
        <strain evidence="6 7">4137-cl</strain>
    </source>
</reference>
<name>A0ABU3NYV4_9FIRM</name>
<dbReference type="PROSITE" id="PS00751">
    <property type="entry name" value="TCP1_2"/>
    <property type="match status" value="1"/>
</dbReference>
<evidence type="ECO:0000256" key="1">
    <source>
        <dbReference type="ARBA" id="ARBA00006607"/>
    </source>
</evidence>
<proteinExistence type="inferred from homology"/>
<dbReference type="InterPro" id="IPR027413">
    <property type="entry name" value="GROEL-like_equatorial_sf"/>
</dbReference>
<dbReference type="EMBL" id="JAUOZS010000001">
    <property type="protein sequence ID" value="MDT8901969.1"/>
    <property type="molecule type" value="Genomic_DNA"/>
</dbReference>
<evidence type="ECO:0000256" key="2">
    <source>
        <dbReference type="ARBA" id="ARBA00008020"/>
    </source>
</evidence>
<dbReference type="InterPro" id="IPR002423">
    <property type="entry name" value="Cpn60/GroEL/TCP-1"/>
</dbReference>
<evidence type="ECO:0000256" key="5">
    <source>
        <dbReference type="ARBA" id="ARBA00023186"/>
    </source>
</evidence>
<dbReference type="InterPro" id="IPR017998">
    <property type="entry name" value="Chaperone_TCP-1"/>
</dbReference>
<dbReference type="RefSeq" id="WP_413780463.1">
    <property type="nucleotide sequence ID" value="NZ_JAUOZS010000001.1"/>
</dbReference>
<dbReference type="PRINTS" id="PR00304">
    <property type="entry name" value="TCOMPLEXTCP1"/>
</dbReference>
<dbReference type="InterPro" id="IPR027409">
    <property type="entry name" value="GroEL-like_apical_dom_sf"/>
</dbReference>
<dbReference type="CDD" id="cd00309">
    <property type="entry name" value="chaperonin_type_I_II"/>
    <property type="match status" value="1"/>
</dbReference>
<dbReference type="SUPFAM" id="SSF48592">
    <property type="entry name" value="GroEL equatorial domain-like"/>
    <property type="match status" value="1"/>
</dbReference>
<accession>A0ABU3NYV4</accession>
<comment type="caution">
    <text evidence="6">The sequence shown here is derived from an EMBL/GenBank/DDBJ whole genome shotgun (WGS) entry which is preliminary data.</text>
</comment>
<gene>
    <name evidence="6" type="ORF">Q4T40_12005</name>
</gene>
<evidence type="ECO:0000313" key="7">
    <source>
        <dbReference type="Proteomes" id="UP001254848"/>
    </source>
</evidence>
<sequence>MNLKQAGSGAEVDERLAALLTNASAVRAITASVEGTIGPKGLDTMLVDRFGEVIITNDGVTILDKMDVNHPAAKMLINIAKAQQAEVGDGTTTATIMAGGLVAEGVNQVIRGVPVARVIEGVRHGIAVALDAVRERARQVGSVDDPVLTNIAVIAGREHRDIAELVVAAARLIGLEKLKEANFKLSDIVTAEEGADNEVFMGVIVDKERMSKDMPQAVEGARLLLVDDALEPEEIEDGALGTEAGFKRYIELQEEFKANIRKLAALGVKVVLVDRGVHDSAEEILTDAGIMVVQRVSNKDMRRAAEHCGARPVKRTGLKKDPAEIEKYLGFADKIFEDEKLEQIRILGGRGKPMATILVGAATEEVVGERERIAKDAASSLQAAVKGGCVPGGGAIEVAVARQVEKARENIKGMAAYGVDCVASALRRPLSQIVENAGFNPLEKVEEVMAAQAAQGSDSLAVDCDSGEIADMLARGVVDPVPVKLHAIKAAGEVAVAILRIDTIIKKKEEGANAAKQVAGDAGMPDF</sequence>
<organism evidence="6 7">
    <name type="scientific">Anaeroselena agilis</name>
    <dbReference type="NCBI Taxonomy" id="3063788"/>
    <lineage>
        <taxon>Bacteria</taxon>
        <taxon>Bacillati</taxon>
        <taxon>Bacillota</taxon>
        <taxon>Negativicutes</taxon>
        <taxon>Acetonemataceae</taxon>
        <taxon>Anaeroselena</taxon>
    </lineage>
</organism>
<dbReference type="InterPro" id="IPR002194">
    <property type="entry name" value="Chaperonin_TCP-1_CS"/>
</dbReference>
<dbReference type="InterPro" id="IPR027410">
    <property type="entry name" value="TCP-1-like_intermed_sf"/>
</dbReference>
<dbReference type="Gene3D" id="3.30.260.10">
    <property type="entry name" value="TCP-1-like chaperonin intermediate domain"/>
    <property type="match status" value="1"/>
</dbReference>
<dbReference type="Gene3D" id="1.10.560.10">
    <property type="entry name" value="GroEL-like equatorial domain"/>
    <property type="match status" value="1"/>
</dbReference>
<dbReference type="Gene3D" id="3.50.7.10">
    <property type="entry name" value="GroEL"/>
    <property type="match status" value="1"/>
</dbReference>
<dbReference type="PANTHER" id="PTHR11353">
    <property type="entry name" value="CHAPERONIN"/>
    <property type="match status" value="1"/>
</dbReference>
<dbReference type="Proteomes" id="UP001254848">
    <property type="component" value="Unassembled WGS sequence"/>
</dbReference>
<keyword evidence="7" id="KW-1185">Reference proteome</keyword>
<keyword evidence="4" id="KW-0067">ATP-binding</keyword>
<keyword evidence="5" id="KW-0143">Chaperone</keyword>
<comment type="similarity">
    <text evidence="1">Belongs to the chaperonin (HSP60) family.</text>
</comment>
<evidence type="ECO:0000313" key="6">
    <source>
        <dbReference type="EMBL" id="MDT8901969.1"/>
    </source>
</evidence>
<evidence type="ECO:0000256" key="4">
    <source>
        <dbReference type="ARBA" id="ARBA00022840"/>
    </source>
</evidence>